<dbReference type="Proteomes" id="UP001500840">
    <property type="component" value="Unassembled WGS sequence"/>
</dbReference>
<proteinExistence type="predicted"/>
<name>A0ABP8NAS1_9BACT</name>
<gene>
    <name evidence="1" type="ORF">GCM10023156_50430</name>
</gene>
<comment type="caution">
    <text evidence="1">The sequence shown here is derived from an EMBL/GenBank/DDBJ whole genome shotgun (WGS) entry which is preliminary data.</text>
</comment>
<evidence type="ECO:0000313" key="1">
    <source>
        <dbReference type="EMBL" id="GAA4464180.1"/>
    </source>
</evidence>
<sequence length="124" mass="14005">MNRYRPNNPYPTRPGFGLRVHHAETAIRKLADEPWANIYTRGFDNCFENGDGDAVVFALMHKAYAERSADPNGRSQLAEGIGIMFRGRVSLDGFPLNWEAIAWPVDQGELLTENREVKQLSLTV</sequence>
<protein>
    <submittedName>
        <fullName evidence="1">Uncharacterized protein</fullName>
    </submittedName>
</protein>
<reference evidence="2" key="1">
    <citation type="journal article" date="2019" name="Int. J. Syst. Evol. Microbiol.">
        <title>The Global Catalogue of Microorganisms (GCM) 10K type strain sequencing project: providing services to taxonomists for standard genome sequencing and annotation.</title>
        <authorList>
            <consortium name="The Broad Institute Genomics Platform"/>
            <consortium name="The Broad Institute Genome Sequencing Center for Infectious Disease"/>
            <person name="Wu L."/>
            <person name="Ma J."/>
        </authorList>
    </citation>
    <scope>NUCLEOTIDE SEQUENCE [LARGE SCALE GENOMIC DNA]</scope>
    <source>
        <strain evidence="2">JCM 17759</strain>
    </source>
</reference>
<dbReference type="EMBL" id="BAABGA010000067">
    <property type="protein sequence ID" value="GAA4464180.1"/>
    <property type="molecule type" value="Genomic_DNA"/>
</dbReference>
<keyword evidence="2" id="KW-1185">Reference proteome</keyword>
<dbReference type="RefSeq" id="WP_345326602.1">
    <property type="nucleotide sequence ID" value="NZ_BAABGA010000067.1"/>
</dbReference>
<evidence type="ECO:0000313" key="2">
    <source>
        <dbReference type="Proteomes" id="UP001500840"/>
    </source>
</evidence>
<accession>A0ABP8NAS1</accession>
<organism evidence="1 2">
    <name type="scientific">Novipirellula rosea</name>
    <dbReference type="NCBI Taxonomy" id="1031540"/>
    <lineage>
        <taxon>Bacteria</taxon>
        <taxon>Pseudomonadati</taxon>
        <taxon>Planctomycetota</taxon>
        <taxon>Planctomycetia</taxon>
        <taxon>Pirellulales</taxon>
        <taxon>Pirellulaceae</taxon>
        <taxon>Novipirellula</taxon>
    </lineage>
</organism>